<dbReference type="PANTHER" id="PTHR33171:SF17">
    <property type="entry name" value="LARA-LIKE N-TERMINAL DOMAIN-CONTAINING PROTEIN"/>
    <property type="match status" value="1"/>
</dbReference>
<dbReference type="Gene3D" id="3.90.226.30">
    <property type="match status" value="1"/>
</dbReference>
<organism evidence="3 4">
    <name type="scientific">Sporolituus thermophilus DSM 23256</name>
    <dbReference type="NCBI Taxonomy" id="1123285"/>
    <lineage>
        <taxon>Bacteria</taxon>
        <taxon>Bacillati</taxon>
        <taxon>Bacillota</taxon>
        <taxon>Negativicutes</taxon>
        <taxon>Selenomonadales</taxon>
        <taxon>Sporomusaceae</taxon>
        <taxon>Sporolituus</taxon>
    </lineage>
</organism>
<evidence type="ECO:0000259" key="1">
    <source>
        <dbReference type="Pfam" id="PF09861"/>
    </source>
</evidence>
<dbReference type="InterPro" id="IPR048068">
    <property type="entry name" value="LarA-like"/>
</dbReference>
<dbReference type="OrthoDB" id="9770545at2"/>
<evidence type="ECO:0000313" key="3">
    <source>
        <dbReference type="EMBL" id="SDF64428.1"/>
    </source>
</evidence>
<dbReference type="AlphaFoldDB" id="A0A1G7MRG1"/>
<feature type="domain" description="Lactate racemase C-terminal" evidence="2">
    <location>
        <begin position="283"/>
        <end position="423"/>
    </location>
</feature>
<accession>A0A1G7MRG1</accession>
<feature type="domain" description="LarA-like N-terminal" evidence="1">
    <location>
        <begin position="8"/>
        <end position="206"/>
    </location>
</feature>
<dbReference type="Proteomes" id="UP000243333">
    <property type="component" value="Unassembled WGS sequence"/>
</dbReference>
<dbReference type="Pfam" id="PF21113">
    <property type="entry name" value="LarA_C"/>
    <property type="match status" value="1"/>
</dbReference>
<keyword evidence="4" id="KW-1185">Reference proteome</keyword>
<dbReference type="EMBL" id="FNBU01000019">
    <property type="protein sequence ID" value="SDF64428.1"/>
    <property type="molecule type" value="Genomic_DNA"/>
</dbReference>
<dbReference type="PANTHER" id="PTHR33171">
    <property type="entry name" value="LAR_N DOMAIN-CONTAINING PROTEIN"/>
    <property type="match status" value="1"/>
</dbReference>
<gene>
    <name evidence="3" type="ORF">SAMN05660235_02270</name>
</gene>
<evidence type="ECO:0000313" key="4">
    <source>
        <dbReference type="Proteomes" id="UP000243333"/>
    </source>
</evidence>
<reference evidence="4" key="1">
    <citation type="submission" date="2016-10" db="EMBL/GenBank/DDBJ databases">
        <authorList>
            <person name="Varghese N."/>
            <person name="Submissions S."/>
        </authorList>
    </citation>
    <scope>NUCLEOTIDE SEQUENCE [LARGE SCALE GENOMIC DNA]</scope>
    <source>
        <strain evidence="4">DSM 23256</strain>
    </source>
</reference>
<dbReference type="InterPro" id="IPR018657">
    <property type="entry name" value="LarA-like_N"/>
</dbReference>
<name>A0A1G7MRG1_9FIRM</name>
<dbReference type="InterPro" id="IPR043166">
    <property type="entry name" value="LarA-like_C"/>
</dbReference>
<protein>
    <submittedName>
        <fullName evidence="3">Nickel-dependent lactate racemase</fullName>
    </submittedName>
</protein>
<evidence type="ECO:0000259" key="2">
    <source>
        <dbReference type="Pfam" id="PF21113"/>
    </source>
</evidence>
<dbReference type="InterPro" id="IPR048520">
    <property type="entry name" value="LarA_C"/>
</dbReference>
<dbReference type="STRING" id="1123285.SAMN05660235_02270"/>
<dbReference type="InterPro" id="IPR047926">
    <property type="entry name" value="Ni_dep_LarA"/>
</dbReference>
<sequence length="429" mass="46553">MATFHLGFGKGSLPVTLPDEKILEVIEGRPVQPVTDVRAAVQDALRRPIGAPPLAEVVNPGDRVAIIASDVTRAWLKQDRFLPVLLDELNGAGVPDKDIFLVVALGAHRRHSEAEHVATYGREVVSRIRILQSYALDEEEFVYVGTTSRGVRACLNRHVVGADKVILTGGIVYHSMAGFGGGRKGIVPGIASYQTIQANHTFCLHEEIGKGTSPYCDSGKLAGNPMHEDLMEIAAMLNPAFLLNAIMTAEGRFARFVAGHWRAAWEEGCRAVEAIFGVPVKGKADLVIASAGGYPKDINLYQGTKAQDNAMLACKDDGVVILVLECPDIAEPPDFSDWFEYQSLYDRELALRQAFTVPGFVALKCGEYVRRTPNIVVTLPENRDFIAKTGMIPAASLAEALAIAEEKLGRKDYTITIMPHGANTVPIIK</sequence>
<proteinExistence type="predicted"/>
<dbReference type="Pfam" id="PF09861">
    <property type="entry name" value="Lar_N"/>
    <property type="match status" value="1"/>
</dbReference>
<dbReference type="NCBIfam" id="NF033504">
    <property type="entry name" value="Ni_dep_LarA"/>
    <property type="match status" value="1"/>
</dbReference>
<dbReference type="GO" id="GO:0050043">
    <property type="term" value="F:lactate racemase activity"/>
    <property type="evidence" value="ECO:0007669"/>
    <property type="project" value="InterPro"/>
</dbReference>
<dbReference type="RefSeq" id="WP_093690950.1">
    <property type="nucleotide sequence ID" value="NZ_FNBU01000019.1"/>
</dbReference>
<dbReference type="Gene3D" id="3.40.50.11440">
    <property type="match status" value="1"/>
</dbReference>